<reference evidence="3" key="1">
    <citation type="journal article" date="2019" name="Int. J. Syst. Evol. Microbiol.">
        <title>The Global Catalogue of Microorganisms (GCM) 10K type strain sequencing project: providing services to taxonomists for standard genome sequencing and annotation.</title>
        <authorList>
            <consortium name="The Broad Institute Genomics Platform"/>
            <consortium name="The Broad Institute Genome Sequencing Center for Infectious Disease"/>
            <person name="Wu L."/>
            <person name="Ma J."/>
        </authorList>
    </citation>
    <scope>NUCLEOTIDE SEQUENCE [LARGE SCALE GENOMIC DNA]</scope>
    <source>
        <strain evidence="3">CGMCC 4.7139</strain>
    </source>
</reference>
<organism evidence="2 3">
    <name type="scientific">Streptomyces maoxianensis</name>
    <dbReference type="NCBI Taxonomy" id="1459942"/>
    <lineage>
        <taxon>Bacteria</taxon>
        <taxon>Bacillati</taxon>
        <taxon>Actinomycetota</taxon>
        <taxon>Actinomycetes</taxon>
        <taxon>Kitasatosporales</taxon>
        <taxon>Streptomycetaceae</taxon>
        <taxon>Streptomyces</taxon>
    </lineage>
</organism>
<proteinExistence type="predicted"/>
<dbReference type="EMBL" id="JBHSFE010000010">
    <property type="protein sequence ID" value="MFC4608742.1"/>
    <property type="molecule type" value="Genomic_DNA"/>
</dbReference>
<evidence type="ECO:0000256" key="1">
    <source>
        <dbReference type="SAM" id="MobiDB-lite"/>
    </source>
</evidence>
<evidence type="ECO:0000313" key="2">
    <source>
        <dbReference type="EMBL" id="MFC4608742.1"/>
    </source>
</evidence>
<name>A0ABV9G3W5_9ACTN</name>
<keyword evidence="3" id="KW-1185">Reference proteome</keyword>
<sequence>MTVRDLKADKVPLVELRLAHLMEVNCGFRSGDPLKPRPGGPKAEYDPDRTTLGERRQTKAAELAAMDPMEARMLGLARVGVRTLERWERKRKRFGLIGCA</sequence>
<dbReference type="Proteomes" id="UP001595993">
    <property type="component" value="Unassembled WGS sequence"/>
</dbReference>
<dbReference type="RefSeq" id="WP_381194740.1">
    <property type="nucleotide sequence ID" value="NZ_JBHSFE010000010.1"/>
</dbReference>
<accession>A0ABV9G3W5</accession>
<feature type="region of interest" description="Disordered" evidence="1">
    <location>
        <begin position="29"/>
        <end position="49"/>
    </location>
</feature>
<evidence type="ECO:0008006" key="4">
    <source>
        <dbReference type="Google" id="ProtNLM"/>
    </source>
</evidence>
<comment type="caution">
    <text evidence="2">The sequence shown here is derived from an EMBL/GenBank/DDBJ whole genome shotgun (WGS) entry which is preliminary data.</text>
</comment>
<evidence type="ECO:0000313" key="3">
    <source>
        <dbReference type="Proteomes" id="UP001595993"/>
    </source>
</evidence>
<gene>
    <name evidence="2" type="ORF">ACFO9E_13060</name>
</gene>
<protein>
    <recommendedName>
        <fullName evidence="4">Transposase</fullName>
    </recommendedName>
</protein>